<gene>
    <name evidence="1" type="ORF">Vretimale_13905</name>
</gene>
<proteinExistence type="predicted"/>
<dbReference type="Proteomes" id="UP000722791">
    <property type="component" value="Unassembled WGS sequence"/>
</dbReference>
<feature type="non-terminal residue" evidence="1">
    <location>
        <position position="114"/>
    </location>
</feature>
<accession>A0A8J4LTE4</accession>
<dbReference type="AlphaFoldDB" id="A0A8J4LTE4"/>
<evidence type="ECO:0000313" key="2">
    <source>
        <dbReference type="Proteomes" id="UP000722791"/>
    </source>
</evidence>
<sequence length="114" mass="12638">MISQCCTGVMTTSLPFDIPTRPLRREPITEPAVASEAATVQLPDTQPKRPLHTNIRPNTANVRANILVQYKSRPGYLRLAPQDRDEVLMTIIQNIPNNPPYPYPEDTTATGLGT</sequence>
<reference evidence="1" key="1">
    <citation type="journal article" date="2021" name="Proc. Natl. Acad. Sci. U.S.A.">
        <title>Three genomes in the algal genus Volvox reveal the fate of a haploid sex-determining region after a transition to homothallism.</title>
        <authorList>
            <person name="Yamamoto K."/>
            <person name="Hamaji T."/>
            <person name="Kawai-Toyooka H."/>
            <person name="Matsuzaki R."/>
            <person name="Takahashi F."/>
            <person name="Nishimura Y."/>
            <person name="Kawachi M."/>
            <person name="Noguchi H."/>
            <person name="Minakuchi Y."/>
            <person name="Umen J.G."/>
            <person name="Toyoda A."/>
            <person name="Nozaki H."/>
        </authorList>
    </citation>
    <scope>NUCLEOTIDE SEQUENCE</scope>
    <source>
        <strain evidence="1">NIES-3785</strain>
    </source>
</reference>
<comment type="caution">
    <text evidence="1">The sequence shown here is derived from an EMBL/GenBank/DDBJ whole genome shotgun (WGS) entry which is preliminary data.</text>
</comment>
<protein>
    <submittedName>
        <fullName evidence="1">Uncharacterized protein</fullName>
    </submittedName>
</protein>
<organism evidence="1 2">
    <name type="scientific">Volvox reticuliferus</name>
    <dbReference type="NCBI Taxonomy" id="1737510"/>
    <lineage>
        <taxon>Eukaryota</taxon>
        <taxon>Viridiplantae</taxon>
        <taxon>Chlorophyta</taxon>
        <taxon>core chlorophytes</taxon>
        <taxon>Chlorophyceae</taxon>
        <taxon>CS clade</taxon>
        <taxon>Chlamydomonadales</taxon>
        <taxon>Volvocaceae</taxon>
        <taxon>Volvox</taxon>
    </lineage>
</organism>
<evidence type="ECO:0000313" key="1">
    <source>
        <dbReference type="EMBL" id="GIM10136.1"/>
    </source>
</evidence>
<name>A0A8J4LTE4_9CHLO</name>
<dbReference type="EMBL" id="BNCQ01000033">
    <property type="protein sequence ID" value="GIM10136.1"/>
    <property type="molecule type" value="Genomic_DNA"/>
</dbReference>